<dbReference type="PANTHER" id="PTHR35526:SF3">
    <property type="entry name" value="ANTI-SIGMA-F FACTOR RSBW"/>
    <property type="match status" value="1"/>
</dbReference>
<dbReference type="EMBL" id="BAAATD010000008">
    <property type="protein sequence ID" value="GAA2614586.1"/>
    <property type="molecule type" value="Genomic_DNA"/>
</dbReference>
<dbReference type="InterPro" id="IPR036890">
    <property type="entry name" value="HATPase_C_sf"/>
</dbReference>
<sequence>MAIMTGRRGLDGQRFEQRVRAVPAAVGLLRDLTEFHLSRWGMAAHSPDLVLIVSELATNAVNAAPGAQIDLRFWAAEGVVGIELADPAADLPSRRMSRPEEVGGRGLEIVDLLVEEWGTRPEPRGGKVVWARYRVGGDA</sequence>
<dbReference type="GO" id="GO:0005524">
    <property type="term" value="F:ATP binding"/>
    <property type="evidence" value="ECO:0007669"/>
    <property type="project" value="UniProtKB-KW"/>
</dbReference>
<reference evidence="4" key="1">
    <citation type="journal article" date="2019" name="Int. J. Syst. Evol. Microbiol.">
        <title>The Global Catalogue of Microorganisms (GCM) 10K type strain sequencing project: providing services to taxonomists for standard genome sequencing and annotation.</title>
        <authorList>
            <consortium name="The Broad Institute Genomics Platform"/>
            <consortium name="The Broad Institute Genome Sequencing Center for Infectious Disease"/>
            <person name="Wu L."/>
            <person name="Ma J."/>
        </authorList>
    </citation>
    <scope>NUCLEOTIDE SEQUENCE [LARGE SCALE GENOMIC DNA]</scope>
    <source>
        <strain evidence="4">JCM 6833</strain>
    </source>
</reference>
<dbReference type="InterPro" id="IPR050267">
    <property type="entry name" value="Anti-sigma-factor_SerPK"/>
</dbReference>
<comment type="caution">
    <text evidence="3">The sequence shown here is derived from an EMBL/GenBank/DDBJ whole genome shotgun (WGS) entry which is preliminary data.</text>
</comment>
<keyword evidence="1" id="KW-0808">Transferase</keyword>
<dbReference type="InterPro" id="IPR003594">
    <property type="entry name" value="HATPase_dom"/>
</dbReference>
<organism evidence="3 4">
    <name type="scientific">Actinomadura fulvescens</name>
    <dbReference type="NCBI Taxonomy" id="46160"/>
    <lineage>
        <taxon>Bacteria</taxon>
        <taxon>Bacillati</taxon>
        <taxon>Actinomycetota</taxon>
        <taxon>Actinomycetes</taxon>
        <taxon>Streptosporangiales</taxon>
        <taxon>Thermomonosporaceae</taxon>
        <taxon>Actinomadura</taxon>
    </lineage>
</organism>
<name>A0ABP6CGA0_9ACTN</name>
<accession>A0ABP6CGA0</accession>
<dbReference type="Proteomes" id="UP001501509">
    <property type="component" value="Unassembled WGS sequence"/>
</dbReference>
<evidence type="ECO:0000313" key="4">
    <source>
        <dbReference type="Proteomes" id="UP001501509"/>
    </source>
</evidence>
<keyword evidence="1" id="KW-0723">Serine/threonine-protein kinase</keyword>
<keyword evidence="1" id="KW-0418">Kinase</keyword>
<dbReference type="Gene3D" id="3.30.565.10">
    <property type="entry name" value="Histidine kinase-like ATPase, C-terminal domain"/>
    <property type="match status" value="1"/>
</dbReference>
<proteinExistence type="predicted"/>
<dbReference type="CDD" id="cd16936">
    <property type="entry name" value="HATPase_RsbW-like"/>
    <property type="match status" value="1"/>
</dbReference>
<keyword evidence="4" id="KW-1185">Reference proteome</keyword>
<keyword evidence="3" id="KW-0547">Nucleotide-binding</keyword>
<evidence type="ECO:0000256" key="1">
    <source>
        <dbReference type="ARBA" id="ARBA00022527"/>
    </source>
</evidence>
<protein>
    <submittedName>
        <fullName evidence="3">ATP-binding protein</fullName>
    </submittedName>
</protein>
<evidence type="ECO:0000259" key="2">
    <source>
        <dbReference type="Pfam" id="PF13581"/>
    </source>
</evidence>
<feature type="domain" description="Histidine kinase/HSP90-like ATPase" evidence="2">
    <location>
        <begin position="21"/>
        <end position="130"/>
    </location>
</feature>
<dbReference type="PANTHER" id="PTHR35526">
    <property type="entry name" value="ANTI-SIGMA-F FACTOR RSBW-RELATED"/>
    <property type="match status" value="1"/>
</dbReference>
<dbReference type="SUPFAM" id="SSF55874">
    <property type="entry name" value="ATPase domain of HSP90 chaperone/DNA topoisomerase II/histidine kinase"/>
    <property type="match status" value="1"/>
</dbReference>
<evidence type="ECO:0000313" key="3">
    <source>
        <dbReference type="EMBL" id="GAA2614586.1"/>
    </source>
</evidence>
<keyword evidence="3" id="KW-0067">ATP-binding</keyword>
<gene>
    <name evidence="3" type="ORF">GCM10010411_56910</name>
</gene>
<dbReference type="Pfam" id="PF13581">
    <property type="entry name" value="HATPase_c_2"/>
    <property type="match status" value="1"/>
</dbReference>